<feature type="region of interest" description="Disordered" evidence="1">
    <location>
        <begin position="67"/>
        <end position="87"/>
    </location>
</feature>
<dbReference type="Gene3D" id="3.30.160.20">
    <property type="match status" value="1"/>
</dbReference>
<name>A0A195ERT8_9HYME</name>
<evidence type="ECO:0000313" key="2">
    <source>
        <dbReference type="EMBL" id="KYN30970.1"/>
    </source>
</evidence>
<feature type="region of interest" description="Disordered" evidence="1">
    <location>
        <begin position="1"/>
        <end position="21"/>
    </location>
</feature>
<keyword evidence="3" id="KW-1185">Reference proteome</keyword>
<sequence length="444" mass="49670">MSSGSASFTDTAIHGKLEPPRSLHGVEDAEVIWDTITRRFPNAAPLLCEMETVIERAEDLLQQLRTPCTQGNDTSSSFHTPDSRESNATISMVSDIESFAEETNVQHCEATENVEMQLKVHDVHEKQVDLESQYCNEQSIQCEKKHPYLEYNLNSPLRVDEIVEHFKTSSMNKCHSFQDESNTNVKDNVGEVIDMSSEERLMKAVGEANSLEGWANMTNSALCKYHNDMEDDNDSETGPSIDRNIDNHSLAVNNDDKSDKSDEKVIKNISVAKCSANLRSPFTILEEYAKQCEVPITYKCKSKPNLYVINGNLCGFRAMSCAATKDLAKNEWAAKILWMIAVRQMDGSKSVGGLLDFSREEMLEIIAREGELKNASQKIYKFCLEKGESIPTYTIGNSTTHRGFTYTAQCVALGHVGIGQGLRIDNAKIAAAENLYQKYICEKQ</sequence>
<feature type="region of interest" description="Disordered" evidence="1">
    <location>
        <begin position="228"/>
        <end position="259"/>
    </location>
</feature>
<dbReference type="AlphaFoldDB" id="A0A195ERT8"/>
<proteinExistence type="predicted"/>
<reference evidence="2 3" key="1">
    <citation type="submission" date="2016-03" db="EMBL/GenBank/DDBJ databases">
        <title>Trachymyrmex septentrionalis WGS genome.</title>
        <authorList>
            <person name="Nygaard S."/>
            <person name="Hu H."/>
            <person name="Boomsma J."/>
            <person name="Zhang G."/>
        </authorList>
    </citation>
    <scope>NUCLEOTIDE SEQUENCE [LARGE SCALE GENOMIC DNA]</scope>
    <source>
        <strain evidence="2">Tsep2-gDNA-1</strain>
        <tissue evidence="2">Whole body</tissue>
    </source>
</reference>
<dbReference type="SUPFAM" id="SSF54768">
    <property type="entry name" value="dsRNA-binding domain-like"/>
    <property type="match status" value="1"/>
</dbReference>
<dbReference type="STRING" id="34720.A0A195ERT8"/>
<evidence type="ECO:0008006" key="4">
    <source>
        <dbReference type="Google" id="ProtNLM"/>
    </source>
</evidence>
<evidence type="ECO:0000256" key="1">
    <source>
        <dbReference type="SAM" id="MobiDB-lite"/>
    </source>
</evidence>
<evidence type="ECO:0000313" key="3">
    <source>
        <dbReference type="Proteomes" id="UP000078541"/>
    </source>
</evidence>
<accession>A0A195ERT8</accession>
<feature type="compositionally biased region" description="Polar residues" evidence="1">
    <location>
        <begin position="1"/>
        <end position="10"/>
    </location>
</feature>
<gene>
    <name evidence="2" type="ORF">ALC56_14782</name>
</gene>
<dbReference type="Proteomes" id="UP000078541">
    <property type="component" value="Unassembled WGS sequence"/>
</dbReference>
<organism evidence="2 3">
    <name type="scientific">Trachymyrmex septentrionalis</name>
    <dbReference type="NCBI Taxonomy" id="34720"/>
    <lineage>
        <taxon>Eukaryota</taxon>
        <taxon>Metazoa</taxon>
        <taxon>Ecdysozoa</taxon>
        <taxon>Arthropoda</taxon>
        <taxon>Hexapoda</taxon>
        <taxon>Insecta</taxon>
        <taxon>Pterygota</taxon>
        <taxon>Neoptera</taxon>
        <taxon>Endopterygota</taxon>
        <taxon>Hymenoptera</taxon>
        <taxon>Apocrita</taxon>
        <taxon>Aculeata</taxon>
        <taxon>Formicoidea</taxon>
        <taxon>Formicidae</taxon>
        <taxon>Myrmicinae</taxon>
        <taxon>Trachymyrmex</taxon>
    </lineage>
</organism>
<protein>
    <recommendedName>
        <fullName evidence="4">DRBM domain-containing protein</fullName>
    </recommendedName>
</protein>
<dbReference type="EMBL" id="KQ981993">
    <property type="protein sequence ID" value="KYN30970.1"/>
    <property type="molecule type" value="Genomic_DNA"/>
</dbReference>
<dbReference type="CDD" id="cd00048">
    <property type="entry name" value="DSRM_SF"/>
    <property type="match status" value="1"/>
</dbReference>